<dbReference type="Proteomes" id="UP000030108">
    <property type="component" value="Unassembled WGS sequence"/>
</dbReference>
<gene>
    <name evidence="1" type="ORF">RSOL_507100</name>
</gene>
<sequence>MDVADSDEFTENHIVSRVLFTQPYVHGVDNKDPGAIIFMELAKDPFDVVEEEQEPSVYFDHDFMRSDAYFPGTFTVKLVKYANAPYRSHNSISFGFVESLTLGELVDLVLEESMDEFVFMPHNDNWKGCGDFM</sequence>
<reference evidence="2" key="1">
    <citation type="journal article" date="2014" name="Genome Announc.">
        <title>Draft genome sequence of the plant-pathogenic soil fungus Rhizoctonia solani anastomosis group 3 strain Rhs1AP.</title>
        <authorList>
            <person name="Cubeta M.A."/>
            <person name="Thomas E."/>
            <person name="Dean R.A."/>
            <person name="Jabaji S."/>
            <person name="Neate S.M."/>
            <person name="Tavantzis S."/>
            <person name="Toda T."/>
            <person name="Vilgalys R."/>
            <person name="Bharathan N."/>
            <person name="Fedorova-Abrams N."/>
            <person name="Pakala S.B."/>
            <person name="Pakala S.M."/>
            <person name="Zafar N."/>
            <person name="Joardar V."/>
            <person name="Losada L."/>
            <person name="Nierman W.C."/>
        </authorList>
    </citation>
    <scope>NUCLEOTIDE SEQUENCE [LARGE SCALE GENOMIC DNA]</scope>
    <source>
        <strain evidence="2">AG-3</strain>
    </source>
</reference>
<feature type="non-terminal residue" evidence="1">
    <location>
        <position position="133"/>
    </location>
</feature>
<name>X8JSG4_9AGAM</name>
<protein>
    <submittedName>
        <fullName evidence="1">Uncharacterized protein</fullName>
    </submittedName>
</protein>
<evidence type="ECO:0000313" key="1">
    <source>
        <dbReference type="EMBL" id="EUC66141.1"/>
    </source>
</evidence>
<comment type="caution">
    <text evidence="1">The sequence shown here is derived from an EMBL/GenBank/DDBJ whole genome shotgun (WGS) entry which is preliminary data.</text>
</comment>
<organism evidence="1 2">
    <name type="scientific">Rhizoctonia solani AG-3 Rhs1AP</name>
    <dbReference type="NCBI Taxonomy" id="1086054"/>
    <lineage>
        <taxon>Eukaryota</taxon>
        <taxon>Fungi</taxon>
        <taxon>Dikarya</taxon>
        <taxon>Basidiomycota</taxon>
        <taxon>Agaricomycotina</taxon>
        <taxon>Agaricomycetes</taxon>
        <taxon>Cantharellales</taxon>
        <taxon>Ceratobasidiaceae</taxon>
        <taxon>Rhizoctonia</taxon>
    </lineage>
</organism>
<dbReference type="EMBL" id="JATN01000310">
    <property type="protein sequence ID" value="EUC66141.1"/>
    <property type="molecule type" value="Genomic_DNA"/>
</dbReference>
<proteinExistence type="predicted"/>
<evidence type="ECO:0000313" key="2">
    <source>
        <dbReference type="Proteomes" id="UP000030108"/>
    </source>
</evidence>
<dbReference type="AlphaFoldDB" id="X8JSG4"/>
<accession>X8JSG4</accession>